<name>A0AAV0IXJ8_9ROSI</name>
<keyword evidence="3" id="KW-1185">Reference proteome</keyword>
<dbReference type="Proteomes" id="UP001154282">
    <property type="component" value="Unassembled WGS sequence"/>
</dbReference>
<evidence type="ECO:0000313" key="2">
    <source>
        <dbReference type="EMBL" id="CAI0402168.1"/>
    </source>
</evidence>
<proteinExistence type="predicted"/>
<comment type="caution">
    <text evidence="2">The sequence shown here is derived from an EMBL/GenBank/DDBJ whole genome shotgun (WGS) entry which is preliminary data.</text>
</comment>
<reference evidence="2" key="1">
    <citation type="submission" date="2022-08" db="EMBL/GenBank/DDBJ databases">
        <authorList>
            <person name="Gutierrez-Valencia J."/>
        </authorList>
    </citation>
    <scope>NUCLEOTIDE SEQUENCE</scope>
</reference>
<feature type="compositionally biased region" description="Low complexity" evidence="1">
    <location>
        <begin position="29"/>
        <end position="40"/>
    </location>
</feature>
<feature type="non-terminal residue" evidence="2">
    <location>
        <position position="1"/>
    </location>
</feature>
<dbReference type="EMBL" id="CAMGYJ010000004">
    <property type="protein sequence ID" value="CAI0402168.1"/>
    <property type="molecule type" value="Genomic_DNA"/>
</dbReference>
<gene>
    <name evidence="2" type="ORF">LITE_LOCUS11488</name>
</gene>
<evidence type="ECO:0000313" key="3">
    <source>
        <dbReference type="Proteomes" id="UP001154282"/>
    </source>
</evidence>
<feature type="region of interest" description="Disordered" evidence="1">
    <location>
        <begin position="17"/>
        <end position="46"/>
    </location>
</feature>
<dbReference type="AlphaFoldDB" id="A0AAV0IXJ8"/>
<protein>
    <submittedName>
        <fullName evidence="2">Uncharacterized protein</fullName>
    </submittedName>
</protein>
<feature type="compositionally biased region" description="Basic and acidic residues" evidence="1">
    <location>
        <begin position="17"/>
        <end position="28"/>
    </location>
</feature>
<sequence length="46" mass="5460">RIKEAIGLRDSTSKELKYRQLRDRRGGDQDQIVRGQQVRGAQHQRR</sequence>
<dbReference type="EMBL" id="CAMGYJ010000004">
    <property type="protein sequence ID" value="CAI0402167.1"/>
    <property type="molecule type" value="Genomic_DNA"/>
</dbReference>
<evidence type="ECO:0000256" key="1">
    <source>
        <dbReference type="SAM" id="MobiDB-lite"/>
    </source>
</evidence>
<accession>A0AAV0IXJ8</accession>
<organism evidence="2 3">
    <name type="scientific">Linum tenue</name>
    <dbReference type="NCBI Taxonomy" id="586396"/>
    <lineage>
        <taxon>Eukaryota</taxon>
        <taxon>Viridiplantae</taxon>
        <taxon>Streptophyta</taxon>
        <taxon>Embryophyta</taxon>
        <taxon>Tracheophyta</taxon>
        <taxon>Spermatophyta</taxon>
        <taxon>Magnoliopsida</taxon>
        <taxon>eudicotyledons</taxon>
        <taxon>Gunneridae</taxon>
        <taxon>Pentapetalae</taxon>
        <taxon>rosids</taxon>
        <taxon>fabids</taxon>
        <taxon>Malpighiales</taxon>
        <taxon>Linaceae</taxon>
        <taxon>Linum</taxon>
    </lineage>
</organism>